<accession>A0A1G9BDA5</accession>
<dbReference type="PANTHER" id="PTHR34696:SF1">
    <property type="entry name" value="PHOSPHORIBOSYLFORMYLGLYCINAMIDINE SYNTHASE SUBUNIT PURS"/>
    <property type="match status" value="1"/>
</dbReference>
<evidence type="ECO:0000256" key="2">
    <source>
        <dbReference type="ARBA" id="ARBA00022598"/>
    </source>
</evidence>
<dbReference type="GO" id="GO:0005524">
    <property type="term" value="F:ATP binding"/>
    <property type="evidence" value="ECO:0007669"/>
    <property type="project" value="UniProtKB-UniRule"/>
</dbReference>
<dbReference type="PANTHER" id="PTHR34696">
    <property type="entry name" value="PHOSPHORIBOSYLFORMYLGLYCINAMIDINE SYNTHASE SUBUNIT PURS"/>
    <property type="match status" value="1"/>
</dbReference>
<reference evidence="7 8" key="1">
    <citation type="submission" date="2016-10" db="EMBL/GenBank/DDBJ databases">
        <authorList>
            <person name="de Groot N.N."/>
        </authorList>
    </citation>
    <scope>NUCLEOTIDE SEQUENCE [LARGE SCALE GENOMIC DNA]</scope>
    <source>
        <strain evidence="7 8">CGMCC 1.6502</strain>
    </source>
</reference>
<dbReference type="OrthoDB" id="9799101at2"/>
<keyword evidence="8" id="KW-1185">Reference proteome</keyword>
<comment type="pathway">
    <text evidence="6">Purine metabolism; IMP biosynthesis via de novo pathway; 5-amino-1-(5-phospho-D-ribosyl)imidazole from N(2)-formyl-N(1)-(5-phospho-D-ribosyl)glycinamide: step 1/2.</text>
</comment>
<evidence type="ECO:0000313" key="8">
    <source>
        <dbReference type="Proteomes" id="UP000198694"/>
    </source>
</evidence>
<keyword evidence="2 6" id="KW-0436">Ligase</keyword>
<dbReference type="Proteomes" id="UP000198694">
    <property type="component" value="Unassembled WGS sequence"/>
</dbReference>
<comment type="catalytic activity">
    <reaction evidence="6">
        <text>N(2)-formyl-N(1)-(5-phospho-beta-D-ribosyl)glycinamide + L-glutamine + ATP + H2O = 2-formamido-N(1)-(5-O-phospho-beta-D-ribosyl)acetamidine + L-glutamate + ADP + phosphate + H(+)</text>
        <dbReference type="Rhea" id="RHEA:17129"/>
        <dbReference type="ChEBI" id="CHEBI:15377"/>
        <dbReference type="ChEBI" id="CHEBI:15378"/>
        <dbReference type="ChEBI" id="CHEBI:29985"/>
        <dbReference type="ChEBI" id="CHEBI:30616"/>
        <dbReference type="ChEBI" id="CHEBI:43474"/>
        <dbReference type="ChEBI" id="CHEBI:58359"/>
        <dbReference type="ChEBI" id="CHEBI:147286"/>
        <dbReference type="ChEBI" id="CHEBI:147287"/>
        <dbReference type="ChEBI" id="CHEBI:456216"/>
        <dbReference type="EC" id="6.3.5.3"/>
    </reaction>
</comment>
<protein>
    <recommendedName>
        <fullName evidence="6">Phosphoribosylformylglycinamidine synthase subunit PurS</fullName>
        <shortName evidence="6">FGAM synthase</shortName>
        <ecNumber evidence="6">6.3.5.3</ecNumber>
    </recommendedName>
    <alternativeName>
        <fullName evidence="6">Formylglycinamide ribonucleotide amidotransferase subunit III</fullName>
        <shortName evidence="6">FGAR amidotransferase III</shortName>
        <shortName evidence="6">FGAR-AT III</shortName>
    </alternativeName>
    <alternativeName>
        <fullName evidence="6">Phosphoribosylformylglycinamidine synthase subunit III</fullName>
    </alternativeName>
</protein>
<evidence type="ECO:0000256" key="5">
    <source>
        <dbReference type="ARBA" id="ARBA00022840"/>
    </source>
</evidence>
<dbReference type="Pfam" id="PF02700">
    <property type="entry name" value="PurS"/>
    <property type="match status" value="1"/>
</dbReference>
<evidence type="ECO:0000256" key="1">
    <source>
        <dbReference type="ARBA" id="ARBA00022490"/>
    </source>
</evidence>
<evidence type="ECO:0000256" key="3">
    <source>
        <dbReference type="ARBA" id="ARBA00022741"/>
    </source>
</evidence>
<sequence length="83" mass="9355">MKTVKVYITLKQGVLDPQGKAVQESLNKLGFPEVHGARVGRFLELQVDEHADIDRQIKEMCAKLLANPVIEDYQYTIEEGVAQ</sequence>
<dbReference type="STRING" id="407036.SAMN05216243_2941"/>
<proteinExistence type="inferred from homology"/>
<evidence type="ECO:0000256" key="6">
    <source>
        <dbReference type="HAMAP-Rule" id="MF_01926"/>
    </source>
</evidence>
<comment type="similarity">
    <text evidence="6">Belongs to the PurS family.</text>
</comment>
<dbReference type="NCBIfam" id="NF004630">
    <property type="entry name" value="PRK05974.1"/>
    <property type="match status" value="1"/>
</dbReference>
<dbReference type="SUPFAM" id="SSF82697">
    <property type="entry name" value="PurS-like"/>
    <property type="match status" value="1"/>
</dbReference>
<comment type="subunit">
    <text evidence="6">Part of the FGAM synthase complex composed of 1 PurL, 1 PurQ and 2 PurS subunits.</text>
</comment>
<dbReference type="Gene3D" id="3.30.1280.10">
    <property type="entry name" value="Phosphoribosylformylglycinamidine synthase subunit PurS"/>
    <property type="match status" value="1"/>
</dbReference>
<comment type="function">
    <text evidence="6">Part of the phosphoribosylformylglycinamidine synthase complex involved in the purines biosynthetic pathway. Catalyzes the ATP-dependent conversion of formylglycinamide ribonucleotide (FGAR) and glutamine to yield formylglycinamidine ribonucleotide (FGAM) and glutamate. The FGAM synthase complex is composed of three subunits. PurQ produces an ammonia molecule by converting glutamine to glutamate. PurL transfers the ammonia molecule to FGAR to form FGAM in an ATP-dependent manner. PurS interacts with PurQ and PurL and is thought to assist in the transfer of the ammonia molecule from PurQ to PurL.</text>
</comment>
<dbReference type="RefSeq" id="WP_093215692.1">
    <property type="nucleotide sequence ID" value="NZ_FNFL01000005.1"/>
</dbReference>
<dbReference type="NCBIfam" id="TIGR00302">
    <property type="entry name" value="phosphoribosylformylglycinamidine synthase subunit PurS"/>
    <property type="match status" value="1"/>
</dbReference>
<dbReference type="EMBL" id="FNFL01000005">
    <property type="protein sequence ID" value="SDK37054.1"/>
    <property type="molecule type" value="Genomic_DNA"/>
</dbReference>
<keyword evidence="5 6" id="KW-0067">ATP-binding</keyword>
<dbReference type="GO" id="GO:0005737">
    <property type="term" value="C:cytoplasm"/>
    <property type="evidence" value="ECO:0007669"/>
    <property type="project" value="UniProtKB-SubCell"/>
</dbReference>
<dbReference type="InterPro" id="IPR036604">
    <property type="entry name" value="PurS-like_sf"/>
</dbReference>
<evidence type="ECO:0000256" key="4">
    <source>
        <dbReference type="ARBA" id="ARBA00022755"/>
    </source>
</evidence>
<dbReference type="AlphaFoldDB" id="A0A1G9BDA5"/>
<evidence type="ECO:0000313" key="7">
    <source>
        <dbReference type="EMBL" id="SDK37054.1"/>
    </source>
</evidence>
<dbReference type="EC" id="6.3.5.3" evidence="6"/>
<comment type="subcellular location">
    <subcellularLocation>
        <location evidence="6">Cytoplasm</location>
    </subcellularLocation>
</comment>
<organism evidence="7 8">
    <name type="scientific">Sediminibacillus albus</name>
    <dbReference type="NCBI Taxonomy" id="407036"/>
    <lineage>
        <taxon>Bacteria</taxon>
        <taxon>Bacillati</taxon>
        <taxon>Bacillota</taxon>
        <taxon>Bacilli</taxon>
        <taxon>Bacillales</taxon>
        <taxon>Bacillaceae</taxon>
        <taxon>Sediminibacillus</taxon>
    </lineage>
</organism>
<dbReference type="GO" id="GO:0004642">
    <property type="term" value="F:phosphoribosylformylglycinamidine synthase activity"/>
    <property type="evidence" value="ECO:0007669"/>
    <property type="project" value="UniProtKB-UniRule"/>
</dbReference>
<keyword evidence="4 6" id="KW-0658">Purine biosynthesis</keyword>
<gene>
    <name evidence="6" type="primary">purS</name>
    <name evidence="7" type="ORF">SAMN05216243_2941</name>
</gene>
<dbReference type="HAMAP" id="MF_01926">
    <property type="entry name" value="PurS"/>
    <property type="match status" value="1"/>
</dbReference>
<keyword evidence="3 6" id="KW-0547">Nucleotide-binding</keyword>
<keyword evidence="1 6" id="KW-0963">Cytoplasm</keyword>
<dbReference type="UniPathway" id="UPA00074">
    <property type="reaction ID" value="UER00128"/>
</dbReference>
<dbReference type="GO" id="GO:0006189">
    <property type="term" value="P:'de novo' IMP biosynthetic process"/>
    <property type="evidence" value="ECO:0007669"/>
    <property type="project" value="UniProtKB-UniRule"/>
</dbReference>
<name>A0A1G9BDA5_9BACI</name>
<dbReference type="InterPro" id="IPR003850">
    <property type="entry name" value="PurS"/>
</dbReference>